<dbReference type="Proteomes" id="UP001241377">
    <property type="component" value="Unassembled WGS sequence"/>
</dbReference>
<protein>
    <submittedName>
        <fullName evidence="1">Uncharacterized protein</fullName>
    </submittedName>
</protein>
<dbReference type="EMBL" id="JASBWR010000154">
    <property type="protein sequence ID" value="KAJ9091147.1"/>
    <property type="molecule type" value="Genomic_DNA"/>
</dbReference>
<organism evidence="1 2">
    <name type="scientific">Naganishia cerealis</name>
    <dbReference type="NCBI Taxonomy" id="610337"/>
    <lineage>
        <taxon>Eukaryota</taxon>
        <taxon>Fungi</taxon>
        <taxon>Dikarya</taxon>
        <taxon>Basidiomycota</taxon>
        <taxon>Agaricomycotina</taxon>
        <taxon>Tremellomycetes</taxon>
        <taxon>Filobasidiales</taxon>
        <taxon>Filobasidiaceae</taxon>
        <taxon>Naganishia</taxon>
    </lineage>
</organism>
<proteinExistence type="predicted"/>
<gene>
    <name evidence="1" type="ORF">QFC19_009244</name>
</gene>
<accession>A0ACC2UW15</accession>
<evidence type="ECO:0000313" key="2">
    <source>
        <dbReference type="Proteomes" id="UP001241377"/>
    </source>
</evidence>
<name>A0ACC2UW15_9TREE</name>
<reference evidence="1" key="1">
    <citation type="submission" date="2023-04" db="EMBL/GenBank/DDBJ databases">
        <title>Draft Genome sequencing of Naganishia species isolated from polar environments using Oxford Nanopore Technology.</title>
        <authorList>
            <person name="Leo P."/>
            <person name="Venkateswaran K."/>
        </authorList>
    </citation>
    <scope>NUCLEOTIDE SEQUENCE</scope>
    <source>
        <strain evidence="1">MNA-CCFEE 5261</strain>
    </source>
</reference>
<sequence>MRCLTALTFFSFIASVFALQIGPSVPSKDDFYKAPDGFESKPNGSILKIRKTPFPLRSMFLKVNVEDSWQILVRSEDSFGEPNAVVATVIKPYNADSSKLLSYQTAEDSGSPDCAPSYAFQYLASQKTITTEAEMLLIQPALQEGWYVVSPDYEGMKATFTAGRQSGQATLNSIRGALKSSNITGVDSDAKVVMWGYSGGTIATGWAASLQPEYAPELKGQLLGAAMGGWVTNITATAEGVEGTLFAGLTASALGGLVNEYPELSTLLGTYTTSEGPKVLQTAQSVCMLDSIIHFMFKRYFTGPNKVFTNGWGLFDIPLVQSVVANNTLALHKGDPIPDIPIFVYHGEVDTIVPFKDAQRGYTNWCNWGIKSFEFAVDQTAGHISEVWQGSPAGFAWVKKMFNGAKPVEGCTRTVRKTNNLYPGAVNSIGDIILTAVTSVLGAQIGPNGELLEQNPKVQQLKV</sequence>
<evidence type="ECO:0000313" key="1">
    <source>
        <dbReference type="EMBL" id="KAJ9091147.1"/>
    </source>
</evidence>
<comment type="caution">
    <text evidence="1">The sequence shown here is derived from an EMBL/GenBank/DDBJ whole genome shotgun (WGS) entry which is preliminary data.</text>
</comment>
<keyword evidence="2" id="KW-1185">Reference proteome</keyword>